<gene>
    <name evidence="2" type="ORF">H6P81_021317</name>
</gene>
<protein>
    <submittedName>
        <fullName evidence="2">Uncharacterized protein</fullName>
    </submittedName>
</protein>
<evidence type="ECO:0000256" key="1">
    <source>
        <dbReference type="SAM" id="MobiDB-lite"/>
    </source>
</evidence>
<comment type="caution">
    <text evidence="2">The sequence shown here is derived from an EMBL/GenBank/DDBJ whole genome shotgun (WGS) entry which is preliminary data.</text>
</comment>
<dbReference type="EMBL" id="JAINDJ010000014">
    <property type="protein sequence ID" value="KAG9438722.1"/>
    <property type="molecule type" value="Genomic_DNA"/>
</dbReference>
<feature type="region of interest" description="Disordered" evidence="1">
    <location>
        <begin position="174"/>
        <end position="208"/>
    </location>
</feature>
<name>A0AAV7DTC6_ARIFI</name>
<evidence type="ECO:0000313" key="3">
    <source>
        <dbReference type="Proteomes" id="UP000825729"/>
    </source>
</evidence>
<reference evidence="2 3" key="1">
    <citation type="submission" date="2021-07" db="EMBL/GenBank/DDBJ databases">
        <title>The Aristolochia fimbriata genome: insights into angiosperm evolution, floral development and chemical biosynthesis.</title>
        <authorList>
            <person name="Jiao Y."/>
        </authorList>
    </citation>
    <scope>NUCLEOTIDE SEQUENCE [LARGE SCALE GENOMIC DNA]</scope>
    <source>
        <strain evidence="2">IBCAS-2021</strain>
        <tissue evidence="2">Leaf</tissue>
    </source>
</reference>
<keyword evidence="3" id="KW-1185">Reference proteome</keyword>
<feature type="region of interest" description="Disordered" evidence="1">
    <location>
        <begin position="237"/>
        <end position="282"/>
    </location>
</feature>
<accession>A0AAV7DTC6</accession>
<dbReference type="AlphaFoldDB" id="A0AAV7DTC6"/>
<proteinExistence type="predicted"/>
<evidence type="ECO:0000313" key="2">
    <source>
        <dbReference type="EMBL" id="KAG9438722.1"/>
    </source>
</evidence>
<organism evidence="2 3">
    <name type="scientific">Aristolochia fimbriata</name>
    <name type="common">White veined hardy Dutchman's pipe vine</name>
    <dbReference type="NCBI Taxonomy" id="158543"/>
    <lineage>
        <taxon>Eukaryota</taxon>
        <taxon>Viridiplantae</taxon>
        <taxon>Streptophyta</taxon>
        <taxon>Embryophyta</taxon>
        <taxon>Tracheophyta</taxon>
        <taxon>Spermatophyta</taxon>
        <taxon>Magnoliopsida</taxon>
        <taxon>Magnoliidae</taxon>
        <taxon>Piperales</taxon>
        <taxon>Aristolochiaceae</taxon>
        <taxon>Aristolochia</taxon>
    </lineage>
</organism>
<sequence>MPRGRRALPGAKRPSNPLAAVRPGADGLSASVPRRSGTPTHEQPLGRRSALLKEEAPRRIPRTIEVFERKLHPRPLGQGYTCPRHARRSLPPPPCRPPPLAVRAGRRGAADWSPLPRARLAENTLPQGHFARRSGGSALPLALAAGLEVVVRGPGSRGPLPAVASADRGLARIGTPVRRSRPSSDGPGASPMEWGAREGDSPSCAPDPAATAQALVGEVGLFGNAAQIGRVKECLKLSGGKRMGPGDAPRSSDAGRRAGPGPPTRAPTDAGHGRPKPGRMIPPAIRRLSADRGGWRYDYLTRSSWHLRCFWRRASGSPFTRLETRTKESDMCAKPAAAYQTRKAQGS</sequence>
<feature type="region of interest" description="Disordered" evidence="1">
    <location>
        <begin position="1"/>
        <end position="96"/>
    </location>
</feature>
<dbReference type="Proteomes" id="UP000825729">
    <property type="component" value="Unassembled WGS sequence"/>
</dbReference>